<accession>A0A8H7ZVG8</accession>
<dbReference type="EMBL" id="JAEFCI010005736">
    <property type="protein sequence ID" value="KAG5460125.1"/>
    <property type="molecule type" value="Genomic_DNA"/>
</dbReference>
<keyword evidence="2" id="KW-1185">Reference proteome</keyword>
<feature type="non-terminal residue" evidence="1">
    <location>
        <position position="67"/>
    </location>
</feature>
<gene>
    <name evidence="1" type="ORF">BJ554DRAFT_7866</name>
</gene>
<evidence type="ECO:0000313" key="2">
    <source>
        <dbReference type="Proteomes" id="UP000673691"/>
    </source>
</evidence>
<dbReference type="Proteomes" id="UP000673691">
    <property type="component" value="Unassembled WGS sequence"/>
</dbReference>
<protein>
    <submittedName>
        <fullName evidence="1">Uncharacterized protein</fullName>
    </submittedName>
</protein>
<sequence>MCAVGVLLLDYFTPHFSMHINFTAFFIHMIETLAAKQQQMRELGKESAKLDVFQIAEYKKLRQTASM</sequence>
<reference evidence="1 2" key="1">
    <citation type="journal article" name="Sci. Rep.">
        <title>Genome-scale phylogenetic analyses confirm Olpidium as the closest living zoosporic fungus to the non-flagellated, terrestrial fungi.</title>
        <authorList>
            <person name="Chang Y."/>
            <person name="Rochon D."/>
            <person name="Sekimoto S."/>
            <person name="Wang Y."/>
            <person name="Chovatia M."/>
            <person name="Sandor L."/>
            <person name="Salamov A."/>
            <person name="Grigoriev I.V."/>
            <person name="Stajich J.E."/>
            <person name="Spatafora J.W."/>
        </authorList>
    </citation>
    <scope>NUCLEOTIDE SEQUENCE [LARGE SCALE GENOMIC DNA]</scope>
    <source>
        <strain evidence="1">S191</strain>
    </source>
</reference>
<organism evidence="1 2">
    <name type="scientific">Olpidium bornovanus</name>
    <dbReference type="NCBI Taxonomy" id="278681"/>
    <lineage>
        <taxon>Eukaryota</taxon>
        <taxon>Fungi</taxon>
        <taxon>Fungi incertae sedis</taxon>
        <taxon>Olpidiomycota</taxon>
        <taxon>Olpidiomycotina</taxon>
        <taxon>Olpidiomycetes</taxon>
        <taxon>Olpidiales</taxon>
        <taxon>Olpidiaceae</taxon>
        <taxon>Olpidium</taxon>
    </lineage>
</organism>
<comment type="caution">
    <text evidence="1">The sequence shown here is derived from an EMBL/GenBank/DDBJ whole genome shotgun (WGS) entry which is preliminary data.</text>
</comment>
<name>A0A8H7ZVG8_9FUNG</name>
<proteinExistence type="predicted"/>
<dbReference type="AlphaFoldDB" id="A0A8H7ZVG8"/>
<evidence type="ECO:0000313" key="1">
    <source>
        <dbReference type="EMBL" id="KAG5460125.1"/>
    </source>
</evidence>